<protein>
    <submittedName>
        <fullName evidence="5">RNA polymerase ECF-type sigma factor</fullName>
    </submittedName>
</protein>
<evidence type="ECO:0000313" key="6">
    <source>
        <dbReference type="Proteomes" id="UP000029221"/>
    </source>
</evidence>
<dbReference type="Pfam" id="PF04542">
    <property type="entry name" value="Sigma70_r2"/>
    <property type="match status" value="1"/>
</dbReference>
<evidence type="ECO:0000256" key="1">
    <source>
        <dbReference type="ARBA" id="ARBA00010641"/>
    </source>
</evidence>
<keyword evidence="6" id="KW-1185">Reference proteome</keyword>
<reference evidence="5" key="1">
    <citation type="journal article" date="2014" name="Genome Announc.">
        <title>Draft Genome Sequences of Marine Flavobacterium Nonlabens Strains NR17, NR24, NR27, NR32, NR33, and Ara13.</title>
        <authorList>
            <person name="Nakanishi M."/>
            <person name="Meirelles P."/>
            <person name="Suzuki R."/>
            <person name="Takatani N."/>
            <person name="Mino S."/>
            <person name="Suda W."/>
            <person name="Oshima K."/>
            <person name="Hattori M."/>
            <person name="Ohkuma M."/>
            <person name="Hosokawa M."/>
            <person name="Miyashita K."/>
            <person name="Thompson F.L."/>
            <person name="Niwa A."/>
            <person name="Sawabe T."/>
            <person name="Sawabe T."/>
        </authorList>
    </citation>
    <scope>NUCLEOTIDE SEQUENCE [LARGE SCALE GENOMIC DNA]</scope>
    <source>
        <strain evidence="5">JCM 19294</strain>
    </source>
</reference>
<accession>A0A2S7TG15</accession>
<evidence type="ECO:0000256" key="3">
    <source>
        <dbReference type="ARBA" id="ARBA00023082"/>
    </source>
</evidence>
<dbReference type="NCBIfam" id="TIGR02937">
    <property type="entry name" value="sigma70-ECF"/>
    <property type="match status" value="1"/>
</dbReference>
<dbReference type="InterPro" id="IPR039425">
    <property type="entry name" value="RNA_pol_sigma-70-like"/>
</dbReference>
<dbReference type="GO" id="GO:0003677">
    <property type="term" value="F:DNA binding"/>
    <property type="evidence" value="ECO:0007669"/>
    <property type="project" value="InterPro"/>
</dbReference>
<proteinExistence type="inferred from homology"/>
<dbReference type="InterPro" id="IPR013325">
    <property type="entry name" value="RNA_pol_sigma_r2"/>
</dbReference>
<keyword evidence="2" id="KW-0805">Transcription regulation</keyword>
<dbReference type="STRING" id="319236.BST91_10940"/>
<dbReference type="InterPro" id="IPR007627">
    <property type="entry name" value="RNA_pol_sigma70_r2"/>
</dbReference>
<dbReference type="Proteomes" id="UP000029221">
    <property type="component" value="Unassembled WGS sequence"/>
</dbReference>
<evidence type="ECO:0000313" key="5">
    <source>
        <dbReference type="EMBL" id="GAK95992.1"/>
    </source>
</evidence>
<dbReference type="GO" id="GO:0016987">
    <property type="term" value="F:sigma factor activity"/>
    <property type="evidence" value="ECO:0007669"/>
    <property type="project" value="UniProtKB-KW"/>
</dbReference>
<evidence type="ECO:0000256" key="2">
    <source>
        <dbReference type="ARBA" id="ARBA00023015"/>
    </source>
</evidence>
<accession>A0A090Q1F4</accession>
<dbReference type="Gene3D" id="1.10.10.10">
    <property type="entry name" value="Winged helix-like DNA-binding domain superfamily/Winged helix DNA-binding domain"/>
    <property type="match status" value="1"/>
</dbReference>
<dbReference type="SUPFAM" id="SSF88659">
    <property type="entry name" value="Sigma3 and sigma4 domains of RNA polymerase sigma factors"/>
    <property type="match status" value="1"/>
</dbReference>
<evidence type="ECO:0000256" key="4">
    <source>
        <dbReference type="ARBA" id="ARBA00023163"/>
    </source>
</evidence>
<dbReference type="InterPro" id="IPR036388">
    <property type="entry name" value="WH-like_DNA-bd_sf"/>
</dbReference>
<dbReference type="GO" id="GO:0006352">
    <property type="term" value="P:DNA-templated transcription initiation"/>
    <property type="evidence" value="ECO:0007669"/>
    <property type="project" value="InterPro"/>
</dbReference>
<dbReference type="Gene3D" id="1.10.1740.10">
    <property type="match status" value="1"/>
</dbReference>
<dbReference type="PANTHER" id="PTHR43133">
    <property type="entry name" value="RNA POLYMERASE ECF-TYPE SIGMA FACTO"/>
    <property type="match status" value="1"/>
</dbReference>
<dbReference type="PANTHER" id="PTHR43133:SF46">
    <property type="entry name" value="RNA POLYMERASE SIGMA-70 FACTOR ECF SUBFAMILY"/>
    <property type="match status" value="1"/>
</dbReference>
<dbReference type="InterPro" id="IPR013324">
    <property type="entry name" value="RNA_pol_sigma_r3/r4-like"/>
</dbReference>
<dbReference type="Pfam" id="PF08281">
    <property type="entry name" value="Sigma70_r4_2"/>
    <property type="match status" value="1"/>
</dbReference>
<dbReference type="EMBL" id="BBML01000001">
    <property type="protein sequence ID" value="GAK95992.1"/>
    <property type="molecule type" value="Genomic_DNA"/>
</dbReference>
<comment type="caution">
    <text evidence="5">The sequence shown here is derived from an EMBL/GenBank/DDBJ whole genome shotgun (WGS) entry which is preliminary data.</text>
</comment>
<sequence length="181" mass="21166">MVQKELIISCAQGDRKAQREVYERLASKLYASTLKYAPNQEDAQDILQDSFITIFKKIGQFSHKGSFEGWCKRIAINEALKRYRGTKIYKLEDEEQIKDVELEVEDDESLTMDELLGMIQKLPDRYRMVFTLYSLDGYSHKDIAQMMEITVGTSKSNLARARFHLKDMIEKWRENNNHNAS</sequence>
<comment type="similarity">
    <text evidence="1">Belongs to the sigma-70 factor family. ECF subfamily.</text>
</comment>
<dbReference type="InterPro" id="IPR013249">
    <property type="entry name" value="RNA_pol_sigma70_r4_t2"/>
</dbReference>
<keyword evidence="4" id="KW-0804">Transcription</keyword>
<gene>
    <name evidence="5" type="ORF">JCM19294_2774</name>
</gene>
<dbReference type="eggNOG" id="COG1595">
    <property type="taxonomic scope" value="Bacteria"/>
</dbReference>
<dbReference type="AlphaFoldDB" id="A0A090Q1F4"/>
<dbReference type="SUPFAM" id="SSF88946">
    <property type="entry name" value="Sigma2 domain of RNA polymerase sigma factors"/>
    <property type="match status" value="1"/>
</dbReference>
<dbReference type="RefSeq" id="WP_042276870.1">
    <property type="nucleotide sequence ID" value="NZ_BBML01000001.1"/>
</dbReference>
<dbReference type="OrthoDB" id="1056775at2"/>
<organism evidence="5 6">
    <name type="scientific">Nonlabens tegetincola</name>
    <dbReference type="NCBI Taxonomy" id="323273"/>
    <lineage>
        <taxon>Bacteria</taxon>
        <taxon>Pseudomonadati</taxon>
        <taxon>Bacteroidota</taxon>
        <taxon>Flavobacteriia</taxon>
        <taxon>Flavobacteriales</taxon>
        <taxon>Flavobacteriaceae</taxon>
        <taxon>Nonlabens</taxon>
    </lineage>
</organism>
<dbReference type="CDD" id="cd06171">
    <property type="entry name" value="Sigma70_r4"/>
    <property type="match status" value="1"/>
</dbReference>
<dbReference type="InterPro" id="IPR014284">
    <property type="entry name" value="RNA_pol_sigma-70_dom"/>
</dbReference>
<name>A0A090Q1F4_9FLAO</name>
<keyword evidence="3" id="KW-0731">Sigma factor</keyword>